<dbReference type="PANTHER" id="PTHR47926:SF357">
    <property type="entry name" value="PENTATRICOPEPTIDE REPEAT-CONTAINING PROTEIN"/>
    <property type="match status" value="1"/>
</dbReference>
<dbReference type="InterPro" id="IPR032675">
    <property type="entry name" value="LRR_dom_sf"/>
</dbReference>
<reference evidence="5 6" key="1">
    <citation type="journal article" date="2021" name="bioRxiv">
        <title>Chromosome-scale and haplotype-resolved genome assembly of a tetraploid potato cultivar.</title>
        <authorList>
            <person name="Sun H."/>
            <person name="Jiao W.-B."/>
            <person name="Krause K."/>
            <person name="Campoy J.A."/>
            <person name="Goel M."/>
            <person name="Folz-Donahue K."/>
            <person name="Kukat C."/>
            <person name="Huettel B."/>
            <person name="Schneeberger K."/>
        </authorList>
    </citation>
    <scope>NUCLEOTIDE SEQUENCE [LARGE SCALE GENOMIC DNA]</scope>
    <source>
        <strain evidence="5">SolTubOtavaFocal</strain>
        <tissue evidence="5">Leaves</tissue>
    </source>
</reference>
<dbReference type="Gene3D" id="1.25.40.10">
    <property type="entry name" value="Tetratricopeptide repeat domain"/>
    <property type="match status" value="4"/>
</dbReference>
<dbReference type="EMBL" id="JAIVGD010000028">
    <property type="protein sequence ID" value="KAH0737381.1"/>
    <property type="molecule type" value="Genomic_DNA"/>
</dbReference>
<feature type="repeat" description="PPR" evidence="3">
    <location>
        <begin position="81"/>
        <end position="111"/>
    </location>
</feature>
<keyword evidence="2" id="KW-0677">Repeat</keyword>
<evidence type="ECO:0000259" key="4">
    <source>
        <dbReference type="Pfam" id="PF08263"/>
    </source>
</evidence>
<evidence type="ECO:0000313" key="5">
    <source>
        <dbReference type="EMBL" id="KAH0737381.1"/>
    </source>
</evidence>
<dbReference type="InterPro" id="IPR046848">
    <property type="entry name" value="E_motif"/>
</dbReference>
<dbReference type="PROSITE" id="PS51375">
    <property type="entry name" value="PPR"/>
    <property type="match status" value="3"/>
</dbReference>
<dbReference type="Gene3D" id="3.80.10.10">
    <property type="entry name" value="Ribonuclease Inhibitor"/>
    <property type="match status" value="1"/>
</dbReference>
<feature type="domain" description="Leucine-rich repeat-containing N-terminal plant-type" evidence="4">
    <location>
        <begin position="452"/>
        <end position="486"/>
    </location>
</feature>
<dbReference type="NCBIfam" id="TIGR00756">
    <property type="entry name" value="PPR"/>
    <property type="match status" value="3"/>
</dbReference>
<gene>
    <name evidence="5" type="ORF">KY290_036086</name>
</gene>
<feature type="repeat" description="PPR" evidence="3">
    <location>
        <begin position="112"/>
        <end position="146"/>
    </location>
</feature>
<dbReference type="Pfam" id="PF08263">
    <property type="entry name" value="LRRNT_2"/>
    <property type="match status" value="1"/>
</dbReference>
<dbReference type="Proteomes" id="UP000826656">
    <property type="component" value="Unassembled WGS sequence"/>
</dbReference>
<keyword evidence="1" id="KW-0433">Leucine-rich repeat</keyword>
<dbReference type="InterPro" id="IPR046960">
    <property type="entry name" value="PPR_At4g14850-like_plant"/>
</dbReference>
<evidence type="ECO:0000313" key="6">
    <source>
        <dbReference type="Proteomes" id="UP000826656"/>
    </source>
</evidence>
<accession>A0ABQ7TRP7</accession>
<evidence type="ECO:0000256" key="3">
    <source>
        <dbReference type="PROSITE-ProRule" id="PRU00708"/>
    </source>
</evidence>
<dbReference type="InterPro" id="IPR013210">
    <property type="entry name" value="LRR_N_plant-typ"/>
</dbReference>
<dbReference type="PANTHER" id="PTHR47926">
    <property type="entry name" value="PENTATRICOPEPTIDE REPEAT-CONTAINING PROTEIN"/>
    <property type="match status" value="1"/>
</dbReference>
<organism evidence="5 6">
    <name type="scientific">Solanum tuberosum</name>
    <name type="common">Potato</name>
    <dbReference type="NCBI Taxonomy" id="4113"/>
    <lineage>
        <taxon>Eukaryota</taxon>
        <taxon>Viridiplantae</taxon>
        <taxon>Streptophyta</taxon>
        <taxon>Embryophyta</taxon>
        <taxon>Tracheophyta</taxon>
        <taxon>Spermatophyta</taxon>
        <taxon>Magnoliopsida</taxon>
        <taxon>eudicotyledons</taxon>
        <taxon>Gunneridae</taxon>
        <taxon>Pentapetalae</taxon>
        <taxon>asterids</taxon>
        <taxon>lamiids</taxon>
        <taxon>Solanales</taxon>
        <taxon>Solanaceae</taxon>
        <taxon>Solanoideae</taxon>
        <taxon>Solaneae</taxon>
        <taxon>Solanum</taxon>
    </lineage>
</organism>
<dbReference type="InterPro" id="IPR002885">
    <property type="entry name" value="PPR_rpt"/>
</dbReference>
<sequence length="610" mass="68663">MTIFSRMFELNIRPNEFTFGVVIHSSVVLNDPNLGKQFHVVSMKIGLNSNVYVGSALLDLYVKVSSIEEALVVFEDTHEPNVVTYTTLLCGYLKEQRFDEAMEIFRIIPERNVVSWNAMISGYSKKGCNEEAVNLFIEMLRRGYIPDQSTFPCLLSAAANMAALGKGKSFHACAVKYLGEVGVFVGNSLVSFYAKCGSLEDCLRVFDRLPERNVVTWNALICAHAQNGRGDAAIELFKRMEYMGIKPNSVTLLGLLLACSHVGLVDKAYSYFEQARTRDVNLLKSEHYACMVDLLSRSGKFQQAEKFIHDLPFDPGIGFWKALLGGCQIHSNTKLGEYAAEKVLALEPGDVSSYVMLSNAHSAAGRWQSVSIVRNEMRGKGLKTVPGCSWVEIKCKIHVFVTGDKRHANKPEIYELLGRHNTKGPVHFVNLDVLQHRYQISMNCKDAFEAVLTLVSIKNGLVDNMKYLKDWEKGYPCTSNWTGVNCFNIAGANGYLHVKELYVIIFFFFIPGIAALEQRVFRKQPRDPKPIYSSKPYDGCESFWKLNTFTLHVSPNALNPELFHRGDLDKHFAMMELHFMLAIDRQLDNNNFSHAEIPASYGNMSSLVKL</sequence>
<proteinExistence type="predicted"/>
<name>A0ABQ7TRP7_SOLTU</name>
<dbReference type="Pfam" id="PF13041">
    <property type="entry name" value="PPR_2"/>
    <property type="match status" value="2"/>
</dbReference>
<protein>
    <recommendedName>
        <fullName evidence="4">Leucine-rich repeat-containing N-terminal plant-type domain-containing protein</fullName>
    </recommendedName>
</protein>
<feature type="repeat" description="PPR" evidence="3">
    <location>
        <begin position="213"/>
        <end position="247"/>
    </location>
</feature>
<dbReference type="Pfam" id="PF12854">
    <property type="entry name" value="PPR_1"/>
    <property type="match status" value="1"/>
</dbReference>
<dbReference type="InterPro" id="IPR011990">
    <property type="entry name" value="TPR-like_helical_dom_sf"/>
</dbReference>
<evidence type="ECO:0000256" key="2">
    <source>
        <dbReference type="ARBA" id="ARBA00022737"/>
    </source>
</evidence>
<evidence type="ECO:0000256" key="1">
    <source>
        <dbReference type="ARBA" id="ARBA00022614"/>
    </source>
</evidence>
<comment type="caution">
    <text evidence="5">The sequence shown here is derived from an EMBL/GenBank/DDBJ whole genome shotgun (WGS) entry which is preliminary data.</text>
</comment>
<keyword evidence="6" id="KW-1185">Reference proteome</keyword>
<dbReference type="Pfam" id="PF20431">
    <property type="entry name" value="E_motif"/>
    <property type="match status" value="1"/>
</dbReference>
<dbReference type="SUPFAM" id="SSF48452">
    <property type="entry name" value="TPR-like"/>
    <property type="match status" value="1"/>
</dbReference>